<dbReference type="Pfam" id="PF00001">
    <property type="entry name" value="7tm_1"/>
    <property type="match status" value="1"/>
</dbReference>
<feature type="transmembrane region" description="Helical" evidence="14">
    <location>
        <begin position="55"/>
        <end position="80"/>
    </location>
</feature>
<feature type="compositionally biased region" description="Polar residues" evidence="13">
    <location>
        <begin position="401"/>
        <end position="431"/>
    </location>
</feature>
<dbReference type="SUPFAM" id="SSF81321">
    <property type="entry name" value="Family A G protein-coupled receptor-like"/>
    <property type="match status" value="1"/>
</dbReference>
<proteinExistence type="inferred from homology"/>
<feature type="transmembrane region" description="Helical" evidence="14">
    <location>
        <begin position="130"/>
        <end position="150"/>
    </location>
</feature>
<evidence type="ECO:0000256" key="3">
    <source>
        <dbReference type="ARBA" id="ARBA00022475"/>
    </source>
</evidence>
<dbReference type="PROSITE" id="PS50262">
    <property type="entry name" value="G_PROTEIN_RECEP_F1_2"/>
    <property type="match status" value="1"/>
</dbReference>
<dbReference type="KEGG" id="caua:113054268"/>
<accession>A0A6P6KT60</accession>
<feature type="transmembrane region" description="Helical" evidence="14">
    <location>
        <begin position="212"/>
        <end position="237"/>
    </location>
</feature>
<dbReference type="Gene3D" id="1.20.1070.10">
    <property type="entry name" value="Rhodopsin 7-helix transmembrane proteins"/>
    <property type="match status" value="1"/>
</dbReference>
<dbReference type="GO" id="GO:0007267">
    <property type="term" value="P:cell-cell signaling"/>
    <property type="evidence" value="ECO:0007669"/>
    <property type="project" value="TreeGrafter"/>
</dbReference>
<evidence type="ECO:0000256" key="7">
    <source>
        <dbReference type="ARBA" id="ARBA00023136"/>
    </source>
</evidence>
<keyword evidence="16" id="KW-1185">Reference proteome</keyword>
<feature type="domain" description="G-protein coupled receptors family 1 profile" evidence="15">
    <location>
        <begin position="71"/>
        <end position="356"/>
    </location>
</feature>
<keyword evidence="4 12" id="KW-0812">Transmembrane</keyword>
<dbReference type="GO" id="GO:0007200">
    <property type="term" value="P:phospholipase C-activating G protein-coupled receptor signaling pathway"/>
    <property type="evidence" value="ECO:0007669"/>
    <property type="project" value="TreeGrafter"/>
</dbReference>
<evidence type="ECO:0000256" key="6">
    <source>
        <dbReference type="ARBA" id="ARBA00023040"/>
    </source>
</evidence>
<keyword evidence="6 12" id="KW-0297">G-protein coupled receptor</keyword>
<dbReference type="GO" id="GO:0007204">
    <property type="term" value="P:positive regulation of cytosolic calcium ion concentration"/>
    <property type="evidence" value="ECO:0007669"/>
    <property type="project" value="TreeGrafter"/>
</dbReference>
<name>A0A6P6KT60_CARAU</name>
<dbReference type="GeneID" id="113054268"/>
<reference evidence="17 18" key="1">
    <citation type="submission" date="2025-04" db="UniProtKB">
        <authorList>
            <consortium name="RefSeq"/>
        </authorList>
    </citation>
    <scope>IDENTIFICATION</scope>
    <source>
        <strain evidence="17 18">Wakin</strain>
        <tissue evidence="17 18">Muscle</tissue>
    </source>
</reference>
<dbReference type="GO" id="GO:0071880">
    <property type="term" value="P:adenylate cyclase-activating adrenergic receptor signaling pathway"/>
    <property type="evidence" value="ECO:0007669"/>
    <property type="project" value="TreeGrafter"/>
</dbReference>
<dbReference type="AlphaFoldDB" id="A0A6P6KT60"/>
<evidence type="ECO:0000256" key="1">
    <source>
        <dbReference type="ARBA" id="ARBA00004651"/>
    </source>
</evidence>
<dbReference type="SMART" id="SM01381">
    <property type="entry name" value="7TM_GPCR_Srsx"/>
    <property type="match status" value="1"/>
</dbReference>
<evidence type="ECO:0000256" key="4">
    <source>
        <dbReference type="ARBA" id="ARBA00022692"/>
    </source>
</evidence>
<keyword evidence="5 14" id="KW-1133">Transmembrane helix</keyword>
<comment type="similarity">
    <text evidence="12">Belongs to the G-protein coupled receptor 1 family.</text>
</comment>
<evidence type="ECO:0000256" key="10">
    <source>
        <dbReference type="ARBA" id="ARBA00023224"/>
    </source>
</evidence>
<dbReference type="GO" id="GO:0005886">
    <property type="term" value="C:plasma membrane"/>
    <property type="evidence" value="ECO:0007669"/>
    <property type="project" value="UniProtKB-SubCell"/>
</dbReference>
<keyword evidence="10 12" id="KW-0807">Transducer</keyword>
<gene>
    <name evidence="17 18" type="primary">LOC113054268</name>
</gene>
<evidence type="ECO:0000259" key="15">
    <source>
        <dbReference type="PROSITE" id="PS50262"/>
    </source>
</evidence>
<dbReference type="InterPro" id="IPR002233">
    <property type="entry name" value="ADR_fam"/>
</dbReference>
<evidence type="ECO:0000256" key="13">
    <source>
        <dbReference type="SAM" id="MobiDB-lite"/>
    </source>
</evidence>
<dbReference type="GO" id="GO:0071881">
    <property type="term" value="P:adenylate cyclase-inhibiting adrenergic receptor signaling pathway"/>
    <property type="evidence" value="ECO:0007669"/>
    <property type="project" value="UniProtKB-ARBA"/>
</dbReference>
<dbReference type="PANTHER" id="PTHR24248">
    <property type="entry name" value="ADRENERGIC RECEPTOR-RELATED G-PROTEIN COUPLED RECEPTOR"/>
    <property type="match status" value="1"/>
</dbReference>
<evidence type="ECO:0000256" key="9">
    <source>
        <dbReference type="ARBA" id="ARBA00023180"/>
    </source>
</evidence>
<evidence type="ECO:0000256" key="5">
    <source>
        <dbReference type="ARBA" id="ARBA00022989"/>
    </source>
</evidence>
<evidence type="ECO:0000256" key="11">
    <source>
        <dbReference type="ARBA" id="ARBA00032839"/>
    </source>
</evidence>
<evidence type="ECO:0000313" key="17">
    <source>
        <dbReference type="RefSeq" id="XP_026075477.1"/>
    </source>
</evidence>
<evidence type="ECO:0000256" key="12">
    <source>
        <dbReference type="RuleBase" id="RU000688"/>
    </source>
</evidence>
<evidence type="ECO:0000256" key="8">
    <source>
        <dbReference type="ARBA" id="ARBA00023170"/>
    </source>
</evidence>
<keyword evidence="8 12" id="KW-0675">Receptor</keyword>
<protein>
    <recommendedName>
        <fullName evidence="2">Alpha-1A adrenergic receptor</fullName>
    </recommendedName>
    <alternativeName>
        <fullName evidence="11">Alpha-1A adrenoreceptor</fullName>
    </alternativeName>
</protein>
<evidence type="ECO:0000313" key="18">
    <source>
        <dbReference type="RefSeq" id="XP_026075478.1"/>
    </source>
</evidence>
<organism evidence="16 18">
    <name type="scientific">Carassius auratus</name>
    <name type="common">Goldfish</name>
    <dbReference type="NCBI Taxonomy" id="7957"/>
    <lineage>
        <taxon>Eukaryota</taxon>
        <taxon>Metazoa</taxon>
        <taxon>Chordata</taxon>
        <taxon>Craniata</taxon>
        <taxon>Vertebrata</taxon>
        <taxon>Euteleostomi</taxon>
        <taxon>Actinopterygii</taxon>
        <taxon>Neopterygii</taxon>
        <taxon>Teleostei</taxon>
        <taxon>Ostariophysi</taxon>
        <taxon>Cypriniformes</taxon>
        <taxon>Cyprinidae</taxon>
        <taxon>Cyprininae</taxon>
        <taxon>Carassius</taxon>
    </lineage>
</organism>
<dbReference type="PRINTS" id="PR01103">
    <property type="entry name" value="ADRENERGICR"/>
</dbReference>
<feature type="region of interest" description="Disordered" evidence="13">
    <location>
        <begin position="386"/>
        <end position="431"/>
    </location>
</feature>
<evidence type="ECO:0000313" key="16">
    <source>
        <dbReference type="Proteomes" id="UP000515129"/>
    </source>
</evidence>
<feature type="transmembrane region" description="Helical" evidence="14">
    <location>
        <begin position="340"/>
        <end position="359"/>
    </location>
</feature>
<evidence type="ECO:0000256" key="2">
    <source>
        <dbReference type="ARBA" id="ARBA00014216"/>
    </source>
</evidence>
<dbReference type="PANTHER" id="PTHR24248:SF16">
    <property type="entry name" value="ALPHA-1A ADRENERGIC RECEPTOR"/>
    <property type="match status" value="1"/>
</dbReference>
<dbReference type="GO" id="GO:0004938">
    <property type="term" value="F:alpha2-adrenergic receptor activity"/>
    <property type="evidence" value="ECO:0007669"/>
    <property type="project" value="UniProtKB-ARBA"/>
</dbReference>
<dbReference type="RefSeq" id="XP_026075478.1">
    <property type="nucleotide sequence ID" value="XM_026219693.1"/>
</dbReference>
<dbReference type="InterPro" id="IPR017452">
    <property type="entry name" value="GPCR_Rhodpsn_7TM"/>
</dbReference>
<dbReference type="OrthoDB" id="5977853at2759"/>
<keyword evidence="3" id="KW-1003">Cell membrane</keyword>
<dbReference type="RefSeq" id="XP_026075477.1">
    <property type="nucleotide sequence ID" value="XM_026219692.1"/>
</dbReference>
<dbReference type="InterPro" id="IPR000276">
    <property type="entry name" value="GPCR_Rhodpsn"/>
</dbReference>
<comment type="subcellular location">
    <subcellularLocation>
        <location evidence="1">Cell membrane</location>
        <topology evidence="1">Multi-pass membrane protein</topology>
    </subcellularLocation>
</comment>
<feature type="transmembrane region" description="Helical" evidence="14">
    <location>
        <begin position="92"/>
        <end position="110"/>
    </location>
</feature>
<dbReference type="PRINTS" id="PR00237">
    <property type="entry name" value="GPCRRHODOPSN"/>
</dbReference>
<dbReference type="Proteomes" id="UP000515129">
    <property type="component" value="Chromosome 35"/>
</dbReference>
<evidence type="ECO:0000256" key="14">
    <source>
        <dbReference type="SAM" id="Phobius"/>
    </source>
</evidence>
<dbReference type="GO" id="GO:0043410">
    <property type="term" value="P:positive regulation of MAPK cascade"/>
    <property type="evidence" value="ECO:0007669"/>
    <property type="project" value="TreeGrafter"/>
</dbReference>
<feature type="transmembrane region" description="Helical" evidence="14">
    <location>
        <begin position="171"/>
        <end position="192"/>
    </location>
</feature>
<dbReference type="PROSITE" id="PS00237">
    <property type="entry name" value="G_PROTEIN_RECEP_F1_1"/>
    <property type="match status" value="1"/>
</dbReference>
<keyword evidence="9" id="KW-0325">Glycoprotein</keyword>
<dbReference type="GO" id="GO:0004937">
    <property type="term" value="F:alpha1-adrenergic receptor activity"/>
    <property type="evidence" value="ECO:0007669"/>
    <property type="project" value="TreeGrafter"/>
</dbReference>
<keyword evidence="7 14" id="KW-0472">Membrane</keyword>
<feature type="transmembrane region" description="Helical" evidence="14">
    <location>
        <begin position="303"/>
        <end position="328"/>
    </location>
</feature>
<sequence>MVITACSLLKLNLITRDSYTMTNDLPAEDNISLTFFPENCPNCTAIPAFDITKTLALGLVLVLFIIFGVMGNILVILSVVCHRHLRSVPHYFIANLAIADLLLSSMVLPFSAASEALGRWVFGRHLCNAWTALDVLCCTASILSLCVISVDRYMAVSYPLQYPSLATGQRALVAVVAVWALSAAISVGPLFGWREPMPEDESVCRVNEDLGYAIFSAACSFYVPLAVILAMYCRVYVVAQQKTRSMRKGWQTNELGEQGVTLRIHCRNAQHAAGTEEAVRPKNSCFAFMRLLKFSQEKKAAKTLGIVVGCFVLCWLPFFLVLPISSIFPSHRPPDTVFKITFWLGYLNSCLNPIIYPCFSQEFKKAFLNVLRGQCLRRTHRIWSPPASARDPMHGLKSPQGFPSTSTDSGRPANASLTTDKNSFTPHSNSALNAPETSLIMKVHKVSTCTMDGEAV</sequence>